<dbReference type="PRINTS" id="PR01955">
    <property type="entry name" value="LANCFRANKIA"/>
</dbReference>
<dbReference type="Proteomes" id="UP000640052">
    <property type="component" value="Unassembled WGS sequence"/>
</dbReference>
<reference evidence="2" key="1">
    <citation type="submission" date="2021-01" db="EMBL/GenBank/DDBJ databases">
        <title>Whole genome shotgun sequence of Acrocarpospora phusangensis NBRC 108782.</title>
        <authorList>
            <person name="Komaki H."/>
            <person name="Tamura T."/>
        </authorList>
    </citation>
    <scope>NUCLEOTIDE SEQUENCE</scope>
    <source>
        <strain evidence="2">NBRC 108782</strain>
    </source>
</reference>
<dbReference type="SMART" id="SM01260">
    <property type="entry name" value="LANC_like"/>
    <property type="match status" value="1"/>
</dbReference>
<dbReference type="InterPro" id="IPR012341">
    <property type="entry name" value="6hp_glycosidase-like_sf"/>
</dbReference>
<dbReference type="EMBL" id="BOOA01000099">
    <property type="protein sequence ID" value="GIH28875.1"/>
    <property type="molecule type" value="Genomic_DNA"/>
</dbReference>
<feature type="binding site" evidence="1">
    <location>
        <position position="252"/>
    </location>
    <ligand>
        <name>Zn(2+)</name>
        <dbReference type="ChEBI" id="CHEBI:29105"/>
    </ligand>
</feature>
<feature type="binding site" evidence="1">
    <location>
        <position position="303"/>
    </location>
    <ligand>
        <name>Zn(2+)</name>
        <dbReference type="ChEBI" id="CHEBI:29105"/>
    </ligand>
</feature>
<keyword evidence="3" id="KW-1185">Reference proteome</keyword>
<evidence type="ECO:0000256" key="1">
    <source>
        <dbReference type="PIRSR" id="PIRSR607822-1"/>
    </source>
</evidence>
<dbReference type="PANTHER" id="PTHR12736:SF7">
    <property type="entry name" value="LANC-LIKE PROTEIN 3"/>
    <property type="match status" value="1"/>
</dbReference>
<gene>
    <name evidence="2" type="ORF">Aph01nite_71850</name>
</gene>
<dbReference type="Gene3D" id="1.50.10.10">
    <property type="match status" value="1"/>
</dbReference>
<evidence type="ECO:0008006" key="4">
    <source>
        <dbReference type="Google" id="ProtNLM"/>
    </source>
</evidence>
<evidence type="ECO:0000313" key="3">
    <source>
        <dbReference type="Proteomes" id="UP000640052"/>
    </source>
</evidence>
<name>A0A919QK18_9ACTN</name>
<dbReference type="GO" id="GO:0005975">
    <property type="term" value="P:carbohydrate metabolic process"/>
    <property type="evidence" value="ECO:0007669"/>
    <property type="project" value="InterPro"/>
</dbReference>
<accession>A0A919QK18</accession>
<proteinExistence type="predicted"/>
<keyword evidence="1" id="KW-0862">Zinc</keyword>
<comment type="caution">
    <text evidence="2">The sequence shown here is derived from an EMBL/GenBank/DDBJ whole genome shotgun (WGS) entry which is preliminary data.</text>
</comment>
<keyword evidence="1" id="KW-0479">Metal-binding</keyword>
<feature type="binding site" evidence="1">
    <location>
        <position position="302"/>
    </location>
    <ligand>
        <name>Zn(2+)</name>
        <dbReference type="ChEBI" id="CHEBI:29105"/>
    </ligand>
</feature>
<organism evidence="2 3">
    <name type="scientific">Acrocarpospora phusangensis</name>
    <dbReference type="NCBI Taxonomy" id="1070424"/>
    <lineage>
        <taxon>Bacteria</taxon>
        <taxon>Bacillati</taxon>
        <taxon>Actinomycetota</taxon>
        <taxon>Actinomycetes</taxon>
        <taxon>Streptosporangiales</taxon>
        <taxon>Streptosporangiaceae</taxon>
        <taxon>Acrocarpospora</taxon>
    </lineage>
</organism>
<dbReference type="GO" id="GO:0005886">
    <property type="term" value="C:plasma membrane"/>
    <property type="evidence" value="ECO:0007669"/>
    <property type="project" value="TreeGrafter"/>
</dbReference>
<dbReference type="GO" id="GO:0046872">
    <property type="term" value="F:metal ion binding"/>
    <property type="evidence" value="ECO:0007669"/>
    <property type="project" value="UniProtKB-KW"/>
</dbReference>
<protein>
    <recommendedName>
        <fullName evidence="4">Lanthionine synthetase</fullName>
    </recommendedName>
</protein>
<dbReference type="PRINTS" id="PR01950">
    <property type="entry name" value="LANCSUPER"/>
</dbReference>
<dbReference type="SUPFAM" id="SSF158745">
    <property type="entry name" value="LanC-like"/>
    <property type="match status" value="1"/>
</dbReference>
<sequence length="467" mass="49028">MIAEKLVKEALWDGEHATWFGDEIAGDKKVVYRAVDGDLYGGTAGIGLYLARYAAISGDAEAARTARGALAHAADWVRRTRPDGALLSGTAGVAAATLDAAELLADDRLMETAARLTRLTCQRVPSAIDLICGRAGTLLALLHLSRGLPGPEAALAATTAESTARGLVEQARPHPAGGTCWPSDISSPPLCGLAHGASGIALALTEWGTPDGLRLAAEAAAFERSWFSDTHANWPDLREAADGDLAWPLYWCHGALGIGHARLRQYDLTGRQIYAAEAGVAIDAALRLIATMTGHKRDLSLCHGLSGAIELLLDAADILGQPVLREAARDAAAIAVDLVGDGLWPCGVPGGEENPSLFLGLAGIGTALLRAEHPRIPSTALAYAGRTMTTRVIVQLSGSPEPDDLRRRVDRVRDAVPGCQVVRVSPRGRVLLRLPADADVEAALATLSRADDVEYAERDVTDTAQDG</sequence>
<dbReference type="AlphaFoldDB" id="A0A919QK18"/>
<dbReference type="Pfam" id="PF05147">
    <property type="entry name" value="LANC_like"/>
    <property type="match status" value="1"/>
</dbReference>
<dbReference type="InterPro" id="IPR007822">
    <property type="entry name" value="LANC-like"/>
</dbReference>
<dbReference type="RefSeq" id="WP_204045496.1">
    <property type="nucleotide sequence ID" value="NZ_BOOA01000099.1"/>
</dbReference>
<dbReference type="PANTHER" id="PTHR12736">
    <property type="entry name" value="LANC-LIKE PROTEIN"/>
    <property type="match status" value="1"/>
</dbReference>
<evidence type="ECO:0000313" key="2">
    <source>
        <dbReference type="EMBL" id="GIH28875.1"/>
    </source>
</evidence>
<dbReference type="GO" id="GO:0031179">
    <property type="term" value="P:peptide modification"/>
    <property type="evidence" value="ECO:0007669"/>
    <property type="project" value="InterPro"/>
</dbReference>